<comment type="caution">
    <text evidence="2">The sequence shown here is derived from an EMBL/GenBank/DDBJ whole genome shotgun (WGS) entry which is preliminary data.</text>
</comment>
<dbReference type="AlphaFoldDB" id="A0A1R3KM15"/>
<sequence length="58" mass="6371">TRMSGREETLANLVGRKTRNVKKKNASETSNVRLEQDSNENRTNAPATQADVVGISQV</sequence>
<dbReference type="Proteomes" id="UP000188268">
    <property type="component" value="Unassembled WGS sequence"/>
</dbReference>
<reference evidence="2 3" key="1">
    <citation type="submission" date="2013-09" db="EMBL/GenBank/DDBJ databases">
        <title>Corchorus capsularis genome sequencing.</title>
        <authorList>
            <person name="Alam M."/>
            <person name="Haque M.S."/>
            <person name="Islam M.S."/>
            <person name="Emdad E.M."/>
            <person name="Islam M.M."/>
            <person name="Ahmed B."/>
            <person name="Halim A."/>
            <person name="Hossen Q.M.M."/>
            <person name="Hossain M.Z."/>
            <person name="Ahmed R."/>
            <person name="Khan M.M."/>
            <person name="Islam R."/>
            <person name="Rashid M.M."/>
            <person name="Khan S.A."/>
            <person name="Rahman M.S."/>
            <person name="Alam M."/>
        </authorList>
    </citation>
    <scope>NUCLEOTIDE SEQUENCE [LARGE SCALE GENOMIC DNA]</scope>
    <source>
        <strain evidence="3">cv. CVL-1</strain>
        <tissue evidence="2">Whole seedling</tissue>
    </source>
</reference>
<evidence type="ECO:0000256" key="1">
    <source>
        <dbReference type="SAM" id="MobiDB-lite"/>
    </source>
</evidence>
<gene>
    <name evidence="2" type="ORF">CCACVL1_01158</name>
</gene>
<proteinExistence type="predicted"/>
<keyword evidence="3" id="KW-1185">Reference proteome</keyword>
<evidence type="ECO:0000313" key="2">
    <source>
        <dbReference type="EMBL" id="OMP08120.1"/>
    </source>
</evidence>
<protein>
    <submittedName>
        <fullName evidence="2">Uncharacterized protein</fullName>
    </submittedName>
</protein>
<accession>A0A1R3KM15</accession>
<dbReference type="EMBL" id="AWWV01003983">
    <property type="protein sequence ID" value="OMP08120.1"/>
    <property type="molecule type" value="Genomic_DNA"/>
</dbReference>
<feature type="non-terminal residue" evidence="2">
    <location>
        <position position="1"/>
    </location>
</feature>
<evidence type="ECO:0000313" key="3">
    <source>
        <dbReference type="Proteomes" id="UP000188268"/>
    </source>
</evidence>
<organism evidence="2 3">
    <name type="scientific">Corchorus capsularis</name>
    <name type="common">Jute</name>
    <dbReference type="NCBI Taxonomy" id="210143"/>
    <lineage>
        <taxon>Eukaryota</taxon>
        <taxon>Viridiplantae</taxon>
        <taxon>Streptophyta</taxon>
        <taxon>Embryophyta</taxon>
        <taxon>Tracheophyta</taxon>
        <taxon>Spermatophyta</taxon>
        <taxon>Magnoliopsida</taxon>
        <taxon>eudicotyledons</taxon>
        <taxon>Gunneridae</taxon>
        <taxon>Pentapetalae</taxon>
        <taxon>rosids</taxon>
        <taxon>malvids</taxon>
        <taxon>Malvales</taxon>
        <taxon>Malvaceae</taxon>
        <taxon>Grewioideae</taxon>
        <taxon>Apeibeae</taxon>
        <taxon>Corchorus</taxon>
    </lineage>
</organism>
<dbReference type="Gramene" id="OMP08120">
    <property type="protein sequence ID" value="OMP08120"/>
    <property type="gene ID" value="CCACVL1_01158"/>
</dbReference>
<feature type="region of interest" description="Disordered" evidence="1">
    <location>
        <begin position="1"/>
        <end position="58"/>
    </location>
</feature>
<name>A0A1R3KM15_COCAP</name>
<feature type="non-terminal residue" evidence="2">
    <location>
        <position position="58"/>
    </location>
</feature>